<proteinExistence type="inferred from homology"/>
<keyword evidence="14" id="KW-1185">Reference proteome</keyword>
<evidence type="ECO:0000313" key="13">
    <source>
        <dbReference type="EnsemblMetazoa" id="XP_796266"/>
    </source>
</evidence>
<comment type="subcellular location">
    <subcellularLocation>
        <location evidence="1">Secreted</location>
    </subcellularLocation>
</comment>
<dbReference type="InterPro" id="IPR043601">
    <property type="entry name" value="Rspo_Fu-CRD_dom"/>
</dbReference>
<evidence type="ECO:0000256" key="10">
    <source>
        <dbReference type="SAM" id="MobiDB-lite"/>
    </source>
</evidence>
<dbReference type="AlphaFoldDB" id="A0A7M7RHC7"/>
<dbReference type="PROSITE" id="PS50092">
    <property type="entry name" value="TSP1"/>
    <property type="match status" value="1"/>
</dbReference>
<dbReference type="InterPro" id="IPR036383">
    <property type="entry name" value="TSP1_rpt_sf"/>
</dbReference>
<dbReference type="EnsemblMetazoa" id="XM_791173">
    <property type="protein sequence ID" value="XP_796266"/>
    <property type="gene ID" value="LOC591618"/>
</dbReference>
<dbReference type="Proteomes" id="UP000007110">
    <property type="component" value="Unassembled WGS sequence"/>
</dbReference>
<evidence type="ECO:0000256" key="11">
    <source>
        <dbReference type="SAM" id="SignalP"/>
    </source>
</evidence>
<comment type="similarity">
    <text evidence="2">Belongs to the R-spondin family.</text>
</comment>
<feature type="domain" description="R-spondin Fu-CRD" evidence="12">
    <location>
        <begin position="32"/>
        <end position="131"/>
    </location>
</feature>
<dbReference type="SUPFAM" id="SSF82895">
    <property type="entry name" value="TSP-1 type 1 repeat"/>
    <property type="match status" value="1"/>
</dbReference>
<evidence type="ECO:0000256" key="7">
    <source>
        <dbReference type="ARBA" id="ARBA00022729"/>
    </source>
</evidence>
<keyword evidence="9" id="KW-0325">Glycoprotein</keyword>
<dbReference type="GO" id="GO:0005615">
    <property type="term" value="C:extracellular space"/>
    <property type="evidence" value="ECO:0000318"/>
    <property type="project" value="GO_Central"/>
</dbReference>
<reference evidence="13" key="2">
    <citation type="submission" date="2021-01" db="UniProtKB">
        <authorList>
            <consortium name="EnsemblMetazoa"/>
        </authorList>
    </citation>
    <scope>IDENTIFICATION</scope>
</reference>
<dbReference type="GO" id="GO:0016055">
    <property type="term" value="P:Wnt signaling pathway"/>
    <property type="evidence" value="ECO:0007669"/>
    <property type="project" value="UniProtKB-KW"/>
</dbReference>
<feature type="chain" id="PRO_5029902884" description="R-spondin Fu-CRD domain-containing protein" evidence="11">
    <location>
        <begin position="23"/>
        <end position="274"/>
    </location>
</feature>
<dbReference type="GeneID" id="591618"/>
<dbReference type="RefSeq" id="XP_796266.4">
    <property type="nucleotide sequence ID" value="XM_791173.5"/>
</dbReference>
<dbReference type="FunCoup" id="A0A7M7RHC7">
    <property type="interactions" value="1062"/>
</dbReference>
<evidence type="ECO:0000256" key="3">
    <source>
        <dbReference type="ARBA" id="ARBA00022525"/>
    </source>
</evidence>
<dbReference type="OrthoDB" id="10257656at2759"/>
<dbReference type="GO" id="GO:0090263">
    <property type="term" value="P:positive regulation of canonical Wnt signaling pathway"/>
    <property type="evidence" value="ECO:0000318"/>
    <property type="project" value="GO_Central"/>
</dbReference>
<dbReference type="Gene3D" id="2.20.100.10">
    <property type="entry name" value="Thrombospondin type-1 (TSP1) repeat"/>
    <property type="match status" value="1"/>
</dbReference>
<accession>A0A7M7RHC7</accession>
<protein>
    <recommendedName>
        <fullName evidence="12">R-spondin Fu-CRD domain-containing protein</fullName>
    </recommendedName>
</protein>
<feature type="signal peptide" evidence="11">
    <location>
        <begin position="1"/>
        <end position="22"/>
    </location>
</feature>
<dbReference type="OMA" id="KCGSECE"/>
<dbReference type="PANTHER" id="PTHR46987:SF7">
    <property type="entry name" value="TNFR-CYS DOMAIN-CONTAINING PROTEIN"/>
    <property type="match status" value="1"/>
</dbReference>
<keyword evidence="5" id="KW-0358">Heparin-binding</keyword>
<reference evidence="14" key="1">
    <citation type="submission" date="2015-02" db="EMBL/GenBank/DDBJ databases">
        <title>Genome sequencing for Strongylocentrotus purpuratus.</title>
        <authorList>
            <person name="Murali S."/>
            <person name="Liu Y."/>
            <person name="Vee V."/>
            <person name="English A."/>
            <person name="Wang M."/>
            <person name="Skinner E."/>
            <person name="Han Y."/>
            <person name="Muzny D.M."/>
            <person name="Worley K.C."/>
            <person name="Gibbs R.A."/>
        </authorList>
    </citation>
    <scope>NUCLEOTIDE SEQUENCE</scope>
</reference>
<dbReference type="GO" id="GO:0008201">
    <property type="term" value="F:heparin binding"/>
    <property type="evidence" value="ECO:0007669"/>
    <property type="project" value="UniProtKB-KW"/>
</dbReference>
<evidence type="ECO:0000256" key="5">
    <source>
        <dbReference type="ARBA" id="ARBA00022674"/>
    </source>
</evidence>
<dbReference type="InParanoid" id="A0A7M7RHC7"/>
<keyword evidence="6" id="KW-0879">Wnt signaling pathway</keyword>
<organism evidence="13 14">
    <name type="scientific">Strongylocentrotus purpuratus</name>
    <name type="common">Purple sea urchin</name>
    <dbReference type="NCBI Taxonomy" id="7668"/>
    <lineage>
        <taxon>Eukaryota</taxon>
        <taxon>Metazoa</taxon>
        <taxon>Echinodermata</taxon>
        <taxon>Eleutherozoa</taxon>
        <taxon>Echinozoa</taxon>
        <taxon>Echinoidea</taxon>
        <taxon>Euechinoidea</taxon>
        <taxon>Echinacea</taxon>
        <taxon>Camarodonta</taxon>
        <taxon>Echinidea</taxon>
        <taxon>Strongylocentrotidae</taxon>
        <taxon>Strongylocentrotus</taxon>
    </lineage>
</organism>
<keyword evidence="7 11" id="KW-0732">Signal</keyword>
<dbReference type="InterPro" id="IPR006212">
    <property type="entry name" value="Furin_repeat"/>
</dbReference>
<evidence type="ECO:0000259" key="12">
    <source>
        <dbReference type="Pfam" id="PF15913"/>
    </source>
</evidence>
<dbReference type="InterPro" id="IPR000884">
    <property type="entry name" value="TSP1_rpt"/>
</dbReference>
<evidence type="ECO:0000256" key="2">
    <source>
        <dbReference type="ARBA" id="ARBA00007308"/>
    </source>
</evidence>
<dbReference type="InterPro" id="IPR009030">
    <property type="entry name" value="Growth_fac_rcpt_cys_sf"/>
</dbReference>
<dbReference type="Gene3D" id="2.10.220.10">
    <property type="entry name" value="Hormone Receptor, Insulin-like Growth Factor Receptor 1, Chain A, domain 2"/>
    <property type="match status" value="1"/>
</dbReference>
<keyword evidence="8" id="KW-1015">Disulfide bond</keyword>
<evidence type="ECO:0000256" key="9">
    <source>
        <dbReference type="ARBA" id="ARBA00023180"/>
    </source>
</evidence>
<evidence type="ECO:0000256" key="8">
    <source>
        <dbReference type="ARBA" id="ARBA00023157"/>
    </source>
</evidence>
<keyword evidence="4" id="KW-0716">Sensory transduction</keyword>
<feature type="region of interest" description="Disordered" evidence="10">
    <location>
        <begin position="193"/>
        <end position="274"/>
    </location>
</feature>
<name>A0A7M7RHC7_STRPU</name>
<evidence type="ECO:0000313" key="14">
    <source>
        <dbReference type="Proteomes" id="UP000007110"/>
    </source>
</evidence>
<dbReference type="CDD" id="cd00064">
    <property type="entry name" value="FU"/>
    <property type="match status" value="1"/>
</dbReference>
<evidence type="ECO:0000256" key="6">
    <source>
        <dbReference type="ARBA" id="ARBA00022687"/>
    </source>
</evidence>
<dbReference type="SMART" id="SM00261">
    <property type="entry name" value="FU"/>
    <property type="match status" value="2"/>
</dbReference>
<feature type="compositionally biased region" description="Basic and acidic residues" evidence="10">
    <location>
        <begin position="245"/>
        <end position="264"/>
    </location>
</feature>
<dbReference type="Pfam" id="PF15913">
    <property type="entry name" value="Furin-like_2"/>
    <property type="match status" value="1"/>
</dbReference>
<evidence type="ECO:0000256" key="1">
    <source>
        <dbReference type="ARBA" id="ARBA00004613"/>
    </source>
</evidence>
<feature type="compositionally biased region" description="Basic residues" evidence="10">
    <location>
        <begin position="201"/>
        <end position="212"/>
    </location>
</feature>
<sequence length="274" mass="31522">MEPEGLLFAITFFCGLLATMEGKHRGKGCPLGCSTCSVYNGCITCKPRYLFLLHRSGMKQVGICTHACPVGFYPNSAGDYHRCSRCRIENCDTCYSRTFCSRCQPPYVGLYGKCVLQCPDSMYVNEMTSQCEVKVDCAVSPWSPWSPCIKKGQTCGFKWGEHRRYREVVARPTPEAEPCPELFQGEKCRMHPRYCPGQLPRKPKDKGKRKKEKGTTDNQEGTTRKNDGNKQKDRTNRRSKKKDRQKPSPRDERRQRQRKEEHLIDFPLSTRRTI</sequence>
<dbReference type="SUPFAM" id="SSF57184">
    <property type="entry name" value="Growth factor receptor domain"/>
    <property type="match status" value="1"/>
</dbReference>
<keyword evidence="3" id="KW-0964">Secreted</keyword>
<dbReference type="PANTHER" id="PTHR46987">
    <property type="entry name" value="NEUROHYPOPHYSIAL HORMONES, N-TERMINAL DOMAIN CONTAINING PROTEIN"/>
    <property type="match status" value="1"/>
</dbReference>
<evidence type="ECO:0000256" key="4">
    <source>
        <dbReference type="ARBA" id="ARBA00022606"/>
    </source>
</evidence>
<feature type="compositionally biased region" description="Basic and acidic residues" evidence="10">
    <location>
        <begin position="222"/>
        <end position="236"/>
    </location>
</feature>
<dbReference type="InterPro" id="IPR051514">
    <property type="entry name" value="R-spondin"/>
</dbReference>
<dbReference type="GO" id="GO:0005102">
    <property type="term" value="F:signaling receptor binding"/>
    <property type="evidence" value="ECO:0000318"/>
    <property type="project" value="GO_Central"/>
</dbReference>